<dbReference type="GO" id="GO:0030395">
    <property type="term" value="F:lactose binding"/>
    <property type="evidence" value="ECO:0007669"/>
    <property type="project" value="TreeGrafter"/>
</dbReference>
<dbReference type="SMART" id="SM00276">
    <property type="entry name" value="GLECT"/>
    <property type="match status" value="1"/>
</dbReference>
<evidence type="ECO:0000313" key="4">
    <source>
        <dbReference type="EMBL" id="XBE44909.1"/>
    </source>
</evidence>
<proteinExistence type="evidence at transcript level"/>
<dbReference type="AlphaFoldDB" id="A0AAU7BBW5"/>
<evidence type="ECO:0000256" key="1">
    <source>
        <dbReference type="ARBA" id="ARBA00022734"/>
    </source>
</evidence>
<dbReference type="PANTHER" id="PTHR11346:SF97">
    <property type="entry name" value="GALECTIN-1"/>
    <property type="match status" value="1"/>
</dbReference>
<dbReference type="EMBL" id="OR543004">
    <property type="protein sequence ID" value="XBE44909.1"/>
    <property type="molecule type" value="mRNA"/>
</dbReference>
<evidence type="ECO:0000256" key="2">
    <source>
        <dbReference type="RuleBase" id="RU102079"/>
    </source>
</evidence>
<dbReference type="InterPro" id="IPR001079">
    <property type="entry name" value="Galectin_CRD"/>
</dbReference>
<dbReference type="SUPFAM" id="SSF49899">
    <property type="entry name" value="Concanavalin A-like lectins/glucanases"/>
    <property type="match status" value="1"/>
</dbReference>
<dbReference type="InterPro" id="IPR044156">
    <property type="entry name" value="Galectin-like"/>
</dbReference>
<dbReference type="Pfam" id="PF00337">
    <property type="entry name" value="Gal-bind_lectin"/>
    <property type="match status" value="1"/>
</dbReference>
<organism evidence="4">
    <name type="scientific">Breviceps mossambicus</name>
    <name type="common">Mozambique rain frog</name>
    <dbReference type="NCBI Taxonomy" id="143669"/>
    <lineage>
        <taxon>Eukaryota</taxon>
        <taxon>Metazoa</taxon>
        <taxon>Chordata</taxon>
        <taxon>Craniata</taxon>
        <taxon>Vertebrata</taxon>
        <taxon>Euteleostomi</taxon>
        <taxon>Amphibia</taxon>
        <taxon>Batrachia</taxon>
        <taxon>Anura</taxon>
        <taxon>Neobatrachia</taxon>
        <taxon>Microhyloidea</taxon>
        <taxon>Brevicipitidae</taxon>
        <taxon>Breviceps</taxon>
    </lineage>
</organism>
<keyword evidence="1 2" id="KW-0430">Lectin</keyword>
<sequence>MGGERVVFNNLEIKPGKRVEVKGYIPEDCKDFSVNLGKDENNLILHANARFDFRNDKRVLACNSLKDCEWGEEVIMDIFPFQLGTEISLSLTFDTEKVNMIFSTGEEISFPVRFELDMINYVALRGLIFRCLTSE</sequence>
<dbReference type="SMART" id="SM00908">
    <property type="entry name" value="Gal-bind_lectin"/>
    <property type="match status" value="1"/>
</dbReference>
<dbReference type="CDD" id="cd00070">
    <property type="entry name" value="GLECT"/>
    <property type="match status" value="1"/>
</dbReference>
<dbReference type="GO" id="GO:0005615">
    <property type="term" value="C:extracellular space"/>
    <property type="evidence" value="ECO:0007669"/>
    <property type="project" value="TreeGrafter"/>
</dbReference>
<dbReference type="Gene3D" id="2.60.120.200">
    <property type="match status" value="1"/>
</dbReference>
<accession>A0AAU7BBW5</accession>
<dbReference type="PROSITE" id="PS51304">
    <property type="entry name" value="GALECTIN"/>
    <property type="match status" value="1"/>
</dbReference>
<evidence type="ECO:0000259" key="3">
    <source>
        <dbReference type="PROSITE" id="PS51304"/>
    </source>
</evidence>
<reference evidence="4" key="1">
    <citation type="submission" date="2024-06" db="EMBL/GenBank/DDBJ databases">
        <title>Recurrent evolution of adhesive defence systems in amphibians by parallel shifts in gene expression.</title>
        <authorList>
            <person name="Zaman S."/>
            <person name="Roelants K."/>
        </authorList>
    </citation>
    <scope>NUCLEOTIDE SEQUENCE</scope>
</reference>
<protein>
    <recommendedName>
        <fullName evidence="2">Galectin</fullName>
    </recommendedName>
</protein>
<dbReference type="GO" id="GO:0043236">
    <property type="term" value="F:laminin binding"/>
    <property type="evidence" value="ECO:0007669"/>
    <property type="project" value="TreeGrafter"/>
</dbReference>
<dbReference type="InterPro" id="IPR013320">
    <property type="entry name" value="ConA-like_dom_sf"/>
</dbReference>
<feature type="domain" description="Galectin" evidence="3">
    <location>
        <begin position="5"/>
        <end position="135"/>
    </location>
</feature>
<name>A0AAU7BBW5_9NEOB</name>
<dbReference type="PANTHER" id="PTHR11346">
    <property type="entry name" value="GALECTIN"/>
    <property type="match status" value="1"/>
</dbReference>